<dbReference type="STRING" id="1560345.AWL63_19145"/>
<dbReference type="KEGG" id="span:AWL63_19145"/>
<gene>
    <name evidence="1" type="ORF">AWL63_19145</name>
</gene>
<dbReference type="EMBL" id="CP014168">
    <property type="protein sequence ID" value="AOH85747.1"/>
    <property type="molecule type" value="Genomic_DNA"/>
</dbReference>
<name>A0A1B3ZE86_9SPHN</name>
<evidence type="ECO:0008006" key="3">
    <source>
        <dbReference type="Google" id="ProtNLM"/>
    </source>
</evidence>
<reference evidence="1 2" key="1">
    <citation type="submission" date="2016-01" db="EMBL/GenBank/DDBJ databases">
        <title>Complete genome and mega plasmid sequence of Sphingomonas panacis DCY99 elicits systemic resistance in rice to Xanthomonas oryzae.</title>
        <authorList>
            <person name="Kim Y.J."/>
            <person name="Yang D.C."/>
            <person name="Sing P."/>
        </authorList>
    </citation>
    <scope>NUCLEOTIDE SEQUENCE [LARGE SCALE GENOMIC DNA]</scope>
    <source>
        <strain evidence="1 2">DCY99</strain>
    </source>
</reference>
<evidence type="ECO:0000313" key="2">
    <source>
        <dbReference type="Proteomes" id="UP000094256"/>
    </source>
</evidence>
<keyword evidence="2" id="KW-1185">Reference proteome</keyword>
<organism evidence="1 2">
    <name type="scientific">Sphingomonas panacis</name>
    <dbReference type="NCBI Taxonomy" id="1560345"/>
    <lineage>
        <taxon>Bacteria</taxon>
        <taxon>Pseudomonadati</taxon>
        <taxon>Pseudomonadota</taxon>
        <taxon>Alphaproteobacteria</taxon>
        <taxon>Sphingomonadales</taxon>
        <taxon>Sphingomonadaceae</taxon>
        <taxon>Sphingomonas</taxon>
    </lineage>
</organism>
<protein>
    <recommendedName>
        <fullName evidence="3">HIRAN domain-containing protein</fullName>
    </recommendedName>
</protein>
<accession>A0A1B3ZE86</accession>
<dbReference type="Proteomes" id="UP000094256">
    <property type="component" value="Chromosome"/>
</dbReference>
<dbReference type="Gene3D" id="3.30.70.2330">
    <property type="match status" value="1"/>
</dbReference>
<evidence type="ECO:0000313" key="1">
    <source>
        <dbReference type="EMBL" id="AOH85747.1"/>
    </source>
</evidence>
<dbReference type="AlphaFoldDB" id="A0A1B3ZE86"/>
<proteinExistence type="predicted"/>
<sequence>MADGARTYHVSIVGEASYQRAIEACREGERVMLFAEIGNPYDADAVVVKCSRNATIGYLGRDNWLRDALLHEGQGCSTTIGTLKRGDDQPFLAP</sequence>